<dbReference type="EMBL" id="PDLH01000005">
    <property type="protein sequence ID" value="PHH02055.1"/>
    <property type="molecule type" value="Genomic_DNA"/>
</dbReference>
<evidence type="ECO:0000313" key="1">
    <source>
        <dbReference type="EMBL" id="PHG98865.1"/>
    </source>
</evidence>
<name>A0ABX4K125_CLOSG</name>
<dbReference type="Proteomes" id="UP000223854">
    <property type="component" value="Unassembled WGS sequence"/>
</dbReference>
<dbReference type="EMBL" id="PDLH01000007">
    <property type="protein sequence ID" value="PHG98865.1"/>
    <property type="molecule type" value="Genomic_DNA"/>
</dbReference>
<evidence type="ECO:0000313" key="3">
    <source>
        <dbReference type="Proteomes" id="UP000223854"/>
    </source>
</evidence>
<protein>
    <submittedName>
        <fullName evidence="1">Uncharacterized protein</fullName>
    </submittedName>
</protein>
<accession>A0ABX4K125</accession>
<dbReference type="RefSeq" id="WP_098926842.1">
    <property type="nucleotide sequence ID" value="NZ_CBCRVC010000006.1"/>
</dbReference>
<organism evidence="1 3">
    <name type="scientific">Clostridium sporogenes</name>
    <dbReference type="NCBI Taxonomy" id="1509"/>
    <lineage>
        <taxon>Bacteria</taxon>
        <taxon>Bacillati</taxon>
        <taxon>Bacillota</taxon>
        <taxon>Clostridia</taxon>
        <taxon>Eubacteriales</taxon>
        <taxon>Clostridiaceae</taxon>
        <taxon>Clostridium</taxon>
    </lineage>
</organism>
<sequence length="69" mass="8230">MSKNKEKDFIDFVNKYMFASENKPIHSFTNKEKEIIKIIMEIFHENDVTVIRATEILEFCKDIAQFSKI</sequence>
<reference evidence="1 3" key="1">
    <citation type="submission" date="2017-09" db="EMBL/GenBank/DDBJ databases">
        <title>FDA dAtabase for Regulatory Grade micrObial Sequences (FDA-ARGOS): Supporting development and validation of Infectious Disease Dx tests.</title>
        <authorList>
            <person name="Kerrigan L."/>
            <person name="Long C."/>
            <person name="Tallon L.J."/>
            <person name="Sadzewicz L."/>
            <person name="Ott S."/>
            <person name="Zhao X."/>
            <person name="Nagaraj S."/>
            <person name="Vavikolanu K."/>
            <person name="Aluvathingal J."/>
            <person name="Nadendla S."/>
            <person name="Sichtig H."/>
        </authorList>
    </citation>
    <scope>NUCLEOTIDE SEQUENCE [LARGE SCALE GENOMIC DNA]</scope>
    <source>
        <strain evidence="1 3">FDAARGOS_423</strain>
    </source>
</reference>
<gene>
    <name evidence="2" type="ORF">CRX47_00410</name>
    <name evidence="1" type="ORF">CRX47_03040</name>
</gene>
<comment type="caution">
    <text evidence="1">The sequence shown here is derived from an EMBL/GenBank/DDBJ whole genome shotgun (WGS) entry which is preliminary data.</text>
</comment>
<evidence type="ECO:0000313" key="2">
    <source>
        <dbReference type="EMBL" id="PHH02055.1"/>
    </source>
</evidence>
<keyword evidence="3" id="KW-1185">Reference proteome</keyword>
<proteinExistence type="predicted"/>